<evidence type="ECO:0000313" key="2">
    <source>
        <dbReference type="EMBL" id="MED6182231.1"/>
    </source>
</evidence>
<proteinExistence type="predicted"/>
<feature type="region of interest" description="Disordered" evidence="1">
    <location>
        <begin position="1"/>
        <end position="47"/>
    </location>
</feature>
<sequence length="213" mass="23670">MLLISSSSGSPRPPLFPSPTNSRTSTTTSRMVRCPTAEQAKASPSTSSPWMDLSRLWTHLDCKARLAERIPDISYTGSYAAPEPVLLNCLGLSSYSALPPDDTARMSWTLGTFFKAIAAKEESTEKSREIDPLPLPHLRQSTDVLVFHKLLDNTKFRLFLSFHVLARDLVLETLTGVRSRIVKSIRVVICTTTVSHFISVAPQCYVLNTFQNK</sequence>
<keyword evidence="3" id="KW-1185">Reference proteome</keyword>
<accession>A0ABU6WBK2</accession>
<feature type="compositionally biased region" description="Polar residues" evidence="1">
    <location>
        <begin position="1"/>
        <end position="10"/>
    </location>
</feature>
<feature type="compositionally biased region" description="Low complexity" evidence="1">
    <location>
        <begin position="18"/>
        <end position="30"/>
    </location>
</feature>
<protein>
    <submittedName>
        <fullName evidence="2">Uncharacterized protein</fullName>
    </submittedName>
</protein>
<organism evidence="2 3">
    <name type="scientific">Stylosanthes scabra</name>
    <dbReference type="NCBI Taxonomy" id="79078"/>
    <lineage>
        <taxon>Eukaryota</taxon>
        <taxon>Viridiplantae</taxon>
        <taxon>Streptophyta</taxon>
        <taxon>Embryophyta</taxon>
        <taxon>Tracheophyta</taxon>
        <taxon>Spermatophyta</taxon>
        <taxon>Magnoliopsida</taxon>
        <taxon>eudicotyledons</taxon>
        <taxon>Gunneridae</taxon>
        <taxon>Pentapetalae</taxon>
        <taxon>rosids</taxon>
        <taxon>fabids</taxon>
        <taxon>Fabales</taxon>
        <taxon>Fabaceae</taxon>
        <taxon>Papilionoideae</taxon>
        <taxon>50 kb inversion clade</taxon>
        <taxon>dalbergioids sensu lato</taxon>
        <taxon>Dalbergieae</taxon>
        <taxon>Pterocarpus clade</taxon>
        <taxon>Stylosanthes</taxon>
    </lineage>
</organism>
<reference evidence="2 3" key="1">
    <citation type="journal article" date="2023" name="Plants (Basel)">
        <title>Bridging the Gap: Combining Genomics and Transcriptomics Approaches to Understand Stylosanthes scabra, an Orphan Legume from the Brazilian Caatinga.</title>
        <authorList>
            <person name="Ferreira-Neto J.R.C."/>
            <person name="da Silva M.D."/>
            <person name="Binneck E."/>
            <person name="de Melo N.F."/>
            <person name="da Silva R.H."/>
            <person name="de Melo A.L.T.M."/>
            <person name="Pandolfi V."/>
            <person name="Bustamante F.O."/>
            <person name="Brasileiro-Vidal A.C."/>
            <person name="Benko-Iseppon A.M."/>
        </authorList>
    </citation>
    <scope>NUCLEOTIDE SEQUENCE [LARGE SCALE GENOMIC DNA]</scope>
    <source>
        <tissue evidence="2">Leaves</tissue>
    </source>
</reference>
<evidence type="ECO:0000313" key="3">
    <source>
        <dbReference type="Proteomes" id="UP001341840"/>
    </source>
</evidence>
<name>A0ABU6WBK2_9FABA</name>
<comment type="caution">
    <text evidence="2">The sequence shown here is derived from an EMBL/GenBank/DDBJ whole genome shotgun (WGS) entry which is preliminary data.</text>
</comment>
<dbReference type="EMBL" id="JASCZI010181344">
    <property type="protein sequence ID" value="MED6182231.1"/>
    <property type="molecule type" value="Genomic_DNA"/>
</dbReference>
<dbReference type="Proteomes" id="UP001341840">
    <property type="component" value="Unassembled WGS sequence"/>
</dbReference>
<evidence type="ECO:0000256" key="1">
    <source>
        <dbReference type="SAM" id="MobiDB-lite"/>
    </source>
</evidence>
<gene>
    <name evidence="2" type="ORF">PIB30_026752</name>
</gene>